<protein>
    <submittedName>
        <fullName evidence="1">Uncharacterized protein</fullName>
    </submittedName>
</protein>
<evidence type="ECO:0000313" key="2">
    <source>
        <dbReference type="Proteomes" id="UP000091967"/>
    </source>
</evidence>
<dbReference type="AlphaFoldDB" id="A0A1B8B4M2"/>
<sequence length="71" mass="8299">MYQHTHETNVCWDRTERDAFGVHVSETEPCNTPSTFDRQSEYPVAKERYFSLPLSEQGAEETTHSCHVTMY</sequence>
<evidence type="ECO:0000313" key="1">
    <source>
        <dbReference type="EMBL" id="OBS27667.1"/>
    </source>
</evidence>
<organism evidence="1 2">
    <name type="scientific">Fusarium poae</name>
    <dbReference type="NCBI Taxonomy" id="36050"/>
    <lineage>
        <taxon>Eukaryota</taxon>
        <taxon>Fungi</taxon>
        <taxon>Dikarya</taxon>
        <taxon>Ascomycota</taxon>
        <taxon>Pezizomycotina</taxon>
        <taxon>Sordariomycetes</taxon>
        <taxon>Hypocreomycetidae</taxon>
        <taxon>Hypocreales</taxon>
        <taxon>Nectriaceae</taxon>
        <taxon>Fusarium</taxon>
    </lineage>
</organism>
<dbReference type="EMBL" id="LYXU01000001">
    <property type="protein sequence ID" value="OBS27667.1"/>
    <property type="molecule type" value="Genomic_DNA"/>
</dbReference>
<proteinExistence type="predicted"/>
<name>A0A1B8B4M2_FUSPO</name>
<dbReference type="Proteomes" id="UP000091967">
    <property type="component" value="Unassembled WGS sequence"/>
</dbReference>
<accession>A0A1B8B4M2</accession>
<comment type="caution">
    <text evidence="1">The sequence shown here is derived from an EMBL/GenBank/DDBJ whole genome shotgun (WGS) entry which is preliminary data.</text>
</comment>
<keyword evidence="2" id="KW-1185">Reference proteome</keyword>
<gene>
    <name evidence="1" type="ORF">FPOA_01609</name>
</gene>
<reference evidence="1 2" key="1">
    <citation type="submission" date="2016-06" db="EMBL/GenBank/DDBJ databases">
        <title>Living apart together: crosstalk between the core and supernumerary genomes in a fungal plant pathogen.</title>
        <authorList>
            <person name="Vanheule A."/>
            <person name="Audenaert K."/>
            <person name="Warris S."/>
            <person name="Van De Geest H."/>
            <person name="Schijlen E."/>
            <person name="Hofte M."/>
            <person name="De Saeger S."/>
            <person name="Haesaert G."/>
            <person name="Waalwijk C."/>
            <person name="Van Der Lee T."/>
        </authorList>
    </citation>
    <scope>NUCLEOTIDE SEQUENCE [LARGE SCALE GENOMIC DNA]</scope>
    <source>
        <strain evidence="1 2">2516</strain>
    </source>
</reference>